<sequence length="117" mass="13925">MHWQKKPSKLYCDYPNESIYRNAHYNNNVKSNDVDEDDYYNEETVIAMDKYISFFAESEGLIYDNLMDTINNEFNEYAETQEPMIFKSFDGSNLTDKNLDFENRLFKLLNELCGLLN</sequence>
<proteinExistence type="predicted"/>
<evidence type="ECO:0000313" key="1">
    <source>
        <dbReference type="EMBL" id="STD07505.1"/>
    </source>
</evidence>
<dbReference type="EMBL" id="UFVQ01000003">
    <property type="protein sequence ID" value="STD07505.1"/>
    <property type="molecule type" value="Genomic_DNA"/>
</dbReference>
<gene>
    <name evidence="1" type="ORF">NCTC13533_04241</name>
</gene>
<dbReference type="Proteomes" id="UP000255224">
    <property type="component" value="Unassembled WGS sequence"/>
</dbReference>
<evidence type="ECO:0000313" key="2">
    <source>
        <dbReference type="Proteomes" id="UP000255224"/>
    </source>
</evidence>
<dbReference type="RefSeq" id="WP_228426535.1">
    <property type="nucleotide sequence ID" value="NZ_UFVQ01000003.1"/>
</dbReference>
<accession>A0A376EDS8</accession>
<name>A0A376EDS8_CHRCU</name>
<protein>
    <submittedName>
        <fullName evidence="1">Uncharacterized protein</fullName>
    </submittedName>
</protein>
<dbReference type="AlphaFoldDB" id="A0A376EDS8"/>
<organism evidence="1 2">
    <name type="scientific">Chryseobacterium carnipullorum</name>
    <dbReference type="NCBI Taxonomy" id="1124835"/>
    <lineage>
        <taxon>Bacteria</taxon>
        <taxon>Pseudomonadati</taxon>
        <taxon>Bacteroidota</taxon>
        <taxon>Flavobacteriia</taxon>
        <taxon>Flavobacteriales</taxon>
        <taxon>Weeksellaceae</taxon>
        <taxon>Chryseobacterium group</taxon>
        <taxon>Chryseobacterium</taxon>
    </lineage>
</organism>
<reference evidence="1 2" key="1">
    <citation type="submission" date="2018-06" db="EMBL/GenBank/DDBJ databases">
        <authorList>
            <consortium name="Pathogen Informatics"/>
            <person name="Doyle S."/>
        </authorList>
    </citation>
    <scope>NUCLEOTIDE SEQUENCE [LARGE SCALE GENOMIC DNA]</scope>
    <source>
        <strain evidence="1 2">NCTC13533</strain>
    </source>
</reference>